<dbReference type="Proteomes" id="UP000286715">
    <property type="component" value="Unassembled WGS sequence"/>
</dbReference>
<keyword evidence="11" id="KW-1185">Reference proteome</keyword>
<dbReference type="GO" id="GO:0098797">
    <property type="term" value="C:plasma membrane protein complex"/>
    <property type="evidence" value="ECO:0007669"/>
    <property type="project" value="TreeGrafter"/>
</dbReference>
<evidence type="ECO:0000259" key="9">
    <source>
        <dbReference type="Pfam" id="PF12704"/>
    </source>
</evidence>
<protein>
    <submittedName>
        <fullName evidence="10">ABC transporter permease</fullName>
    </submittedName>
</protein>
<keyword evidence="5 7" id="KW-1133">Transmembrane helix</keyword>
<dbReference type="GO" id="GO:0044874">
    <property type="term" value="P:lipoprotein localization to outer membrane"/>
    <property type="evidence" value="ECO:0007669"/>
    <property type="project" value="TreeGrafter"/>
</dbReference>
<evidence type="ECO:0000256" key="2">
    <source>
        <dbReference type="ARBA" id="ARBA00005236"/>
    </source>
</evidence>
<dbReference type="PANTHER" id="PTHR30489:SF0">
    <property type="entry name" value="LIPOPROTEIN-RELEASING SYSTEM TRANSMEMBRANE PROTEIN LOLE"/>
    <property type="match status" value="1"/>
</dbReference>
<comment type="caution">
    <text evidence="10">The sequence shown here is derived from an EMBL/GenBank/DDBJ whole genome shotgun (WGS) entry which is preliminary data.</text>
</comment>
<dbReference type="OrthoDB" id="1451596at2"/>
<dbReference type="EMBL" id="BHZE01000021">
    <property type="protein sequence ID" value="GCD78352.1"/>
    <property type="molecule type" value="Genomic_DNA"/>
</dbReference>
<feature type="domain" description="MacB-like periplasmic core" evidence="9">
    <location>
        <begin position="30"/>
        <end position="250"/>
    </location>
</feature>
<comment type="subcellular location">
    <subcellularLocation>
        <location evidence="1">Cell membrane</location>
        <topology evidence="1">Multi-pass membrane protein</topology>
    </subcellularLocation>
</comment>
<accession>A0A401XMY5</accession>
<feature type="transmembrane region" description="Helical" evidence="7">
    <location>
        <begin position="359"/>
        <end position="377"/>
    </location>
</feature>
<dbReference type="Pfam" id="PF12704">
    <property type="entry name" value="MacB_PCD"/>
    <property type="match status" value="1"/>
</dbReference>
<feature type="transmembrane region" description="Helical" evidence="7">
    <location>
        <begin position="277"/>
        <end position="301"/>
    </location>
</feature>
<evidence type="ECO:0000256" key="3">
    <source>
        <dbReference type="ARBA" id="ARBA00022475"/>
    </source>
</evidence>
<evidence type="ECO:0000313" key="10">
    <source>
        <dbReference type="EMBL" id="GCD78352.1"/>
    </source>
</evidence>
<evidence type="ECO:0000256" key="4">
    <source>
        <dbReference type="ARBA" id="ARBA00022692"/>
    </source>
</evidence>
<dbReference type="AlphaFoldDB" id="A0A401XMY5"/>
<sequence>MTDKARNILADLRLLFAVAYRNIWRNKGRSLTLMTAVSLGLAGGMIAISMGQGMIAQRFKIVIEKNFSHLQIHHPKWSEQFEVKYTIADVSQVESALKKEPSYLRHCLRTIATGIVQSPTSSGAVQIRGIDPEAERQVTAFDELMVEGTYLSTEEPMQVLIGRQLANKLNVGLGSRIVLSFTDREYNVISSAFKVTGIFRSVSTQYDERNVFVLRSDLNRLLGTDGQAHEVAVLFTDENKAVKAEARLAAALPTLLVQSWRRLSPELVYLQDVGSRVLYIFIIIIMLGLSFGILNTMLMIVHERTHELGMLKAIGLNKTRTFIMLQLETLMMTLLGTGVGLLIGRLILWPLMGGIDLNFLSDALAAFGIPTMVYPVIEPDFYRNVITLVLVFSFLASLYPSWKALQINPADAVRVQ</sequence>
<keyword evidence="6 7" id="KW-0472">Membrane</keyword>
<dbReference type="InterPro" id="IPR003838">
    <property type="entry name" value="ABC3_permease_C"/>
</dbReference>
<comment type="similarity">
    <text evidence="2">Belongs to the ABC-4 integral membrane protein family. LolC/E subfamily.</text>
</comment>
<evidence type="ECO:0000256" key="6">
    <source>
        <dbReference type="ARBA" id="ARBA00023136"/>
    </source>
</evidence>
<keyword evidence="4 7" id="KW-0812">Transmembrane</keyword>
<dbReference type="InterPro" id="IPR051447">
    <property type="entry name" value="Lipoprotein-release_system"/>
</dbReference>
<name>A0A401XMY5_9FLAO</name>
<keyword evidence="3" id="KW-1003">Cell membrane</keyword>
<feature type="transmembrane region" description="Helical" evidence="7">
    <location>
        <begin position="31"/>
        <end position="51"/>
    </location>
</feature>
<dbReference type="Pfam" id="PF02687">
    <property type="entry name" value="FtsX"/>
    <property type="match status" value="1"/>
</dbReference>
<evidence type="ECO:0000313" key="11">
    <source>
        <dbReference type="Proteomes" id="UP000286715"/>
    </source>
</evidence>
<proteinExistence type="inferred from homology"/>
<evidence type="ECO:0000259" key="8">
    <source>
        <dbReference type="Pfam" id="PF02687"/>
    </source>
</evidence>
<feature type="transmembrane region" description="Helical" evidence="7">
    <location>
        <begin position="384"/>
        <end position="402"/>
    </location>
</feature>
<dbReference type="InterPro" id="IPR025857">
    <property type="entry name" value="MacB_PCD"/>
</dbReference>
<gene>
    <name evidence="10" type="ORF">JCM31826_18340</name>
</gene>
<feature type="transmembrane region" description="Helical" evidence="7">
    <location>
        <begin position="322"/>
        <end position="347"/>
    </location>
</feature>
<reference evidence="10 11" key="1">
    <citation type="submission" date="2018-11" db="EMBL/GenBank/DDBJ databases">
        <title>Schleiferia aggregans sp. nov., a moderately thermophilic heterotrophic bacterium isolated from microbial mats at a terrestrial hot spring.</title>
        <authorList>
            <person name="Iino T."/>
            <person name="Ohkuma M."/>
            <person name="Haruta S."/>
        </authorList>
    </citation>
    <scope>NUCLEOTIDE SEQUENCE [LARGE SCALE GENOMIC DNA]</scope>
    <source>
        <strain evidence="10 11">LA</strain>
    </source>
</reference>
<feature type="domain" description="ABC3 transporter permease C-terminal" evidence="8">
    <location>
        <begin position="280"/>
        <end position="409"/>
    </location>
</feature>
<evidence type="ECO:0000256" key="5">
    <source>
        <dbReference type="ARBA" id="ARBA00022989"/>
    </source>
</evidence>
<organism evidence="10 11">
    <name type="scientific">Thermaurantimonas aggregans</name>
    <dbReference type="NCBI Taxonomy" id="2173829"/>
    <lineage>
        <taxon>Bacteria</taxon>
        <taxon>Pseudomonadati</taxon>
        <taxon>Bacteroidota</taxon>
        <taxon>Flavobacteriia</taxon>
        <taxon>Flavobacteriales</taxon>
        <taxon>Schleiferiaceae</taxon>
        <taxon>Thermaurantimonas</taxon>
    </lineage>
</organism>
<dbReference type="RefSeq" id="WP_124398412.1">
    <property type="nucleotide sequence ID" value="NZ_BHZE01000021.1"/>
</dbReference>
<evidence type="ECO:0000256" key="1">
    <source>
        <dbReference type="ARBA" id="ARBA00004651"/>
    </source>
</evidence>
<dbReference type="PANTHER" id="PTHR30489">
    <property type="entry name" value="LIPOPROTEIN-RELEASING SYSTEM TRANSMEMBRANE PROTEIN LOLE"/>
    <property type="match status" value="1"/>
</dbReference>
<evidence type="ECO:0000256" key="7">
    <source>
        <dbReference type="SAM" id="Phobius"/>
    </source>
</evidence>